<evidence type="ECO:0000256" key="7">
    <source>
        <dbReference type="SAM" id="Coils"/>
    </source>
</evidence>
<dbReference type="GO" id="GO:0015074">
    <property type="term" value="P:DNA integration"/>
    <property type="evidence" value="ECO:0007669"/>
    <property type="project" value="InterPro"/>
</dbReference>
<feature type="domain" description="Integrase catalytic" evidence="8">
    <location>
        <begin position="484"/>
        <end position="650"/>
    </location>
</feature>
<feature type="coiled-coil region" evidence="7">
    <location>
        <begin position="671"/>
        <end position="698"/>
    </location>
</feature>
<dbReference type="PANTHER" id="PTHR37984">
    <property type="entry name" value="PROTEIN CBG26694"/>
    <property type="match status" value="1"/>
</dbReference>
<comment type="caution">
    <text evidence="9">The sequence shown here is derived from an EMBL/GenBank/DDBJ whole genome shotgun (WGS) entry which is preliminary data.</text>
</comment>
<gene>
    <name evidence="9" type="ORF">MERR_LOCUS28079</name>
</gene>
<dbReference type="Gene3D" id="3.30.70.270">
    <property type="match status" value="2"/>
</dbReference>
<evidence type="ECO:0000313" key="9">
    <source>
        <dbReference type="EMBL" id="CAA7040844.1"/>
    </source>
</evidence>
<accession>A0A6D2JLK3</accession>
<evidence type="ECO:0000259" key="8">
    <source>
        <dbReference type="PROSITE" id="PS50994"/>
    </source>
</evidence>
<name>A0A6D2JLK3_9BRAS</name>
<dbReference type="GO" id="GO:0003676">
    <property type="term" value="F:nucleic acid binding"/>
    <property type="evidence" value="ECO:0007669"/>
    <property type="project" value="InterPro"/>
</dbReference>
<keyword evidence="7" id="KW-0175">Coiled coil</keyword>
<dbReference type="AlphaFoldDB" id="A0A6D2JLK3"/>
<reference evidence="9" key="1">
    <citation type="submission" date="2020-01" db="EMBL/GenBank/DDBJ databases">
        <authorList>
            <person name="Mishra B."/>
        </authorList>
    </citation>
    <scope>NUCLEOTIDE SEQUENCE [LARGE SCALE GENOMIC DNA]</scope>
</reference>
<dbReference type="InterPro" id="IPR043128">
    <property type="entry name" value="Rev_trsase/Diguanyl_cyclase"/>
</dbReference>
<dbReference type="InterPro" id="IPR043502">
    <property type="entry name" value="DNA/RNA_pol_sf"/>
</dbReference>
<dbReference type="InterPro" id="IPR050951">
    <property type="entry name" value="Retrovirus_Pol_polyprotein"/>
</dbReference>
<dbReference type="InterPro" id="IPR001584">
    <property type="entry name" value="Integrase_cat-core"/>
</dbReference>
<dbReference type="SUPFAM" id="SSF56672">
    <property type="entry name" value="DNA/RNA polymerases"/>
    <property type="match status" value="1"/>
</dbReference>
<keyword evidence="4" id="KW-0255">Endonuclease</keyword>
<dbReference type="GO" id="GO:0016787">
    <property type="term" value="F:hydrolase activity"/>
    <property type="evidence" value="ECO:0007669"/>
    <property type="project" value="UniProtKB-KW"/>
</dbReference>
<dbReference type="InterPro" id="IPR012337">
    <property type="entry name" value="RNaseH-like_sf"/>
</dbReference>
<dbReference type="Gene3D" id="3.30.420.10">
    <property type="entry name" value="Ribonuclease H-like superfamily/Ribonuclease H"/>
    <property type="match status" value="1"/>
</dbReference>
<keyword evidence="10" id="KW-1185">Reference proteome</keyword>
<sequence>MVPYDDMGSNQTLAWCASKANRWEDEPGTAMDCSARDVGHEWSRDLSLGQGVPEEMNGREPSDVDMHDIRVDNEDHERTHEYMPAPDSQTDDLDYDYSERRDYSMSPYSSSIHTHGLRSQKLYAKFSKCRFWKREIGFLGHRVSEQGVSVDPEKIAAIQDWPQPTNATEVRSFLGLAGYYRKFVKDFSIMAKPLTRLTGKGVPFVWSEEIECAFAELKEALTKAPILTLPEPGKPYVVYTDASRIGLGCVLMQEEKVIAYASRQLRKHEENYPTHDLEMAAVVFALKIWRSYLYGESVQVLTDHQSLKYLFTQADLNLRQRRWMEFIADYDVKIQYHPGKANVLVSLSALEGESSERLGLQAINQASLVQRIREEQQRDEKIQKIATRIREGEGDNEEYHLAEDGTVLLQGRITVPEGGELREEILRMAHHSILSIHPGSTKMYKDIRRYYHWPGIKKAVARYVSQCQSCQQIKAEHQVPGGLLQSLPIPEWKWDSIAMDFITGLPIARGRQNNTIWVIVDRLTKVTRLLPVRDTDKVEILADLYIKQIVRLHGVPTDIVSDRDPRFTAIFWRALQGALGTELHMSTAFHPETDGQTERTIRTLEDMLRLCILDWAGMWEEYLPFIEFSYNNSYHSSIGMSPYEALYGRPCRTPLCWTEVGERRMFGPPMVEETMEKLQTIRANMKKAQDRQKKYADQNRREIVFTIGDWVYLKGIRSKG</sequence>
<dbReference type="CDD" id="cd09274">
    <property type="entry name" value="RNase_HI_RT_Ty3"/>
    <property type="match status" value="1"/>
</dbReference>
<dbReference type="Pfam" id="PF17921">
    <property type="entry name" value="Integrase_H2C2"/>
    <property type="match status" value="1"/>
</dbReference>
<keyword evidence="3" id="KW-0540">Nuclease</keyword>
<dbReference type="EMBL" id="CACVBM020001235">
    <property type="protein sequence ID" value="CAA7040844.1"/>
    <property type="molecule type" value="Genomic_DNA"/>
</dbReference>
<keyword evidence="6" id="KW-0695">RNA-directed DNA polymerase</keyword>
<proteinExistence type="predicted"/>
<evidence type="ECO:0000313" key="10">
    <source>
        <dbReference type="Proteomes" id="UP000467841"/>
    </source>
</evidence>
<dbReference type="Proteomes" id="UP000467841">
    <property type="component" value="Unassembled WGS sequence"/>
</dbReference>
<evidence type="ECO:0000256" key="1">
    <source>
        <dbReference type="ARBA" id="ARBA00022679"/>
    </source>
</evidence>
<dbReference type="Gene3D" id="1.10.340.70">
    <property type="match status" value="1"/>
</dbReference>
<dbReference type="PROSITE" id="PS50994">
    <property type="entry name" value="INTEGRASE"/>
    <property type="match status" value="1"/>
</dbReference>
<keyword evidence="2" id="KW-0548">Nucleotidyltransferase</keyword>
<dbReference type="PANTHER" id="PTHR37984:SF5">
    <property type="entry name" value="PROTEIN NYNRIN-LIKE"/>
    <property type="match status" value="1"/>
</dbReference>
<dbReference type="FunFam" id="3.10.20.370:FF:000001">
    <property type="entry name" value="Retrovirus-related Pol polyprotein from transposon 17.6-like protein"/>
    <property type="match status" value="1"/>
</dbReference>
<dbReference type="SUPFAM" id="SSF53098">
    <property type="entry name" value="Ribonuclease H-like"/>
    <property type="match status" value="1"/>
</dbReference>
<dbReference type="GO" id="GO:0004519">
    <property type="term" value="F:endonuclease activity"/>
    <property type="evidence" value="ECO:0007669"/>
    <property type="project" value="UniProtKB-KW"/>
</dbReference>
<evidence type="ECO:0000256" key="2">
    <source>
        <dbReference type="ARBA" id="ARBA00022695"/>
    </source>
</evidence>
<dbReference type="InterPro" id="IPR041373">
    <property type="entry name" value="RT_RNaseH"/>
</dbReference>
<evidence type="ECO:0000256" key="4">
    <source>
        <dbReference type="ARBA" id="ARBA00022759"/>
    </source>
</evidence>
<keyword evidence="5" id="KW-0378">Hydrolase</keyword>
<organism evidence="9 10">
    <name type="scientific">Microthlaspi erraticum</name>
    <dbReference type="NCBI Taxonomy" id="1685480"/>
    <lineage>
        <taxon>Eukaryota</taxon>
        <taxon>Viridiplantae</taxon>
        <taxon>Streptophyta</taxon>
        <taxon>Embryophyta</taxon>
        <taxon>Tracheophyta</taxon>
        <taxon>Spermatophyta</taxon>
        <taxon>Magnoliopsida</taxon>
        <taxon>eudicotyledons</taxon>
        <taxon>Gunneridae</taxon>
        <taxon>Pentapetalae</taxon>
        <taxon>rosids</taxon>
        <taxon>malvids</taxon>
        <taxon>Brassicales</taxon>
        <taxon>Brassicaceae</taxon>
        <taxon>Coluteocarpeae</taxon>
        <taxon>Microthlaspi</taxon>
    </lineage>
</organism>
<dbReference type="Pfam" id="PF17917">
    <property type="entry name" value="RT_RNaseH"/>
    <property type="match status" value="1"/>
</dbReference>
<keyword evidence="1" id="KW-0808">Transferase</keyword>
<dbReference type="GO" id="GO:0003964">
    <property type="term" value="F:RNA-directed DNA polymerase activity"/>
    <property type="evidence" value="ECO:0007669"/>
    <property type="project" value="UniProtKB-KW"/>
</dbReference>
<protein>
    <recommendedName>
        <fullName evidence="8">Integrase catalytic domain-containing protein</fullName>
    </recommendedName>
</protein>
<evidence type="ECO:0000256" key="3">
    <source>
        <dbReference type="ARBA" id="ARBA00022722"/>
    </source>
</evidence>
<dbReference type="FunFam" id="3.30.70.270:FF:000020">
    <property type="entry name" value="Transposon Tf2-6 polyprotein-like Protein"/>
    <property type="match status" value="1"/>
</dbReference>
<dbReference type="OrthoDB" id="96655at2759"/>
<dbReference type="InterPro" id="IPR036397">
    <property type="entry name" value="RNaseH_sf"/>
</dbReference>
<evidence type="ECO:0000256" key="6">
    <source>
        <dbReference type="ARBA" id="ARBA00022918"/>
    </source>
</evidence>
<dbReference type="InterPro" id="IPR041588">
    <property type="entry name" value="Integrase_H2C2"/>
</dbReference>
<evidence type="ECO:0000256" key="5">
    <source>
        <dbReference type="ARBA" id="ARBA00022801"/>
    </source>
</evidence>